<name>A0A5B7H4C1_PORTR</name>
<proteinExistence type="predicted"/>
<comment type="caution">
    <text evidence="1">The sequence shown here is derived from an EMBL/GenBank/DDBJ whole genome shotgun (WGS) entry which is preliminary data.</text>
</comment>
<organism evidence="1 2">
    <name type="scientific">Portunus trituberculatus</name>
    <name type="common">Swimming crab</name>
    <name type="synonym">Neptunus trituberculatus</name>
    <dbReference type="NCBI Taxonomy" id="210409"/>
    <lineage>
        <taxon>Eukaryota</taxon>
        <taxon>Metazoa</taxon>
        <taxon>Ecdysozoa</taxon>
        <taxon>Arthropoda</taxon>
        <taxon>Crustacea</taxon>
        <taxon>Multicrustacea</taxon>
        <taxon>Malacostraca</taxon>
        <taxon>Eumalacostraca</taxon>
        <taxon>Eucarida</taxon>
        <taxon>Decapoda</taxon>
        <taxon>Pleocyemata</taxon>
        <taxon>Brachyura</taxon>
        <taxon>Eubrachyura</taxon>
        <taxon>Portunoidea</taxon>
        <taxon>Portunidae</taxon>
        <taxon>Portuninae</taxon>
        <taxon>Portunus</taxon>
    </lineage>
</organism>
<sequence>MQANLKTLLAPGSKPIPECTRLRVSERMSLSLPQKRWNNSHHHIGIVCGAVLGGFPNSRRPAKCSIVRGLEWPLQKI</sequence>
<evidence type="ECO:0000313" key="2">
    <source>
        <dbReference type="Proteomes" id="UP000324222"/>
    </source>
</evidence>
<keyword evidence="2" id="KW-1185">Reference proteome</keyword>
<accession>A0A5B7H4C1</accession>
<evidence type="ECO:0000313" key="1">
    <source>
        <dbReference type="EMBL" id="MPC67441.1"/>
    </source>
</evidence>
<dbReference type="EMBL" id="VSRR010026249">
    <property type="protein sequence ID" value="MPC67441.1"/>
    <property type="molecule type" value="Genomic_DNA"/>
</dbReference>
<reference evidence="1 2" key="1">
    <citation type="submission" date="2019-05" db="EMBL/GenBank/DDBJ databases">
        <title>Another draft genome of Portunus trituberculatus and its Hox gene families provides insights of decapod evolution.</title>
        <authorList>
            <person name="Jeong J.-H."/>
            <person name="Song I."/>
            <person name="Kim S."/>
            <person name="Choi T."/>
            <person name="Kim D."/>
            <person name="Ryu S."/>
            <person name="Kim W."/>
        </authorList>
    </citation>
    <scope>NUCLEOTIDE SEQUENCE [LARGE SCALE GENOMIC DNA]</scope>
    <source>
        <tissue evidence="1">Muscle</tissue>
    </source>
</reference>
<dbReference type="AlphaFoldDB" id="A0A5B7H4C1"/>
<protein>
    <submittedName>
        <fullName evidence="1">Uncharacterized protein</fullName>
    </submittedName>
</protein>
<dbReference type="Proteomes" id="UP000324222">
    <property type="component" value="Unassembled WGS sequence"/>
</dbReference>
<gene>
    <name evidence="1" type="ORF">E2C01_061616</name>
</gene>